<feature type="compositionally biased region" description="Polar residues" evidence="1">
    <location>
        <begin position="215"/>
        <end position="224"/>
    </location>
</feature>
<feature type="compositionally biased region" description="Basic and acidic residues" evidence="1">
    <location>
        <begin position="198"/>
        <end position="214"/>
    </location>
</feature>
<sequence length="262" mass="28259">MQIGSALSSGSTNFSGRSAGVSAGTDSQTKNIQKQIENAQKQLQELAGNDQLSSEDKMKKRQEINQQISDLNKQLRQHQNDLRKEKLQSTGSSTDDIQGGQPKANSTTQNFKGTGLSQESMMAVISGDTVLKQAQVQERVVTNMNGRVGVLESEIKLNKLRGASTTSQEAELTDTQENIKNATSSQIEVLADANGRMSEADKTDKTEESIDKMESNNTTETPAVANTETDENAVLPAGAGSQTIFTVERSAFLGVKSMDIRV</sequence>
<evidence type="ECO:0000313" key="3">
    <source>
        <dbReference type="Proteomes" id="UP000653358"/>
    </source>
</evidence>
<evidence type="ECO:0008006" key="4">
    <source>
        <dbReference type="Google" id="ProtNLM"/>
    </source>
</evidence>
<feature type="compositionally biased region" description="Polar residues" evidence="1">
    <location>
        <begin position="24"/>
        <end position="43"/>
    </location>
</feature>
<dbReference type="Proteomes" id="UP000653358">
    <property type="component" value="Unassembled WGS sequence"/>
</dbReference>
<dbReference type="InterPro" id="IPR025577">
    <property type="entry name" value="FlxA"/>
</dbReference>
<organism evidence="2 3">
    <name type="scientific">Acetobacterium tundrae</name>
    <dbReference type="NCBI Taxonomy" id="132932"/>
    <lineage>
        <taxon>Bacteria</taxon>
        <taxon>Bacillati</taxon>
        <taxon>Bacillota</taxon>
        <taxon>Clostridia</taxon>
        <taxon>Eubacteriales</taxon>
        <taxon>Eubacteriaceae</taxon>
        <taxon>Acetobacterium</taxon>
    </lineage>
</organism>
<feature type="region of interest" description="Disordered" evidence="1">
    <location>
        <begin position="1"/>
        <end position="113"/>
    </location>
</feature>
<dbReference type="EMBL" id="WJBB01000004">
    <property type="protein sequence ID" value="MBC3796405.1"/>
    <property type="molecule type" value="Genomic_DNA"/>
</dbReference>
<proteinExistence type="predicted"/>
<feature type="region of interest" description="Disordered" evidence="1">
    <location>
        <begin position="197"/>
        <end position="224"/>
    </location>
</feature>
<evidence type="ECO:0000256" key="1">
    <source>
        <dbReference type="SAM" id="MobiDB-lite"/>
    </source>
</evidence>
<feature type="compositionally biased region" description="Polar residues" evidence="1">
    <location>
        <begin position="64"/>
        <end position="74"/>
    </location>
</feature>
<gene>
    <name evidence="2" type="ORF">GH807_04990</name>
</gene>
<reference evidence="2 3" key="1">
    <citation type="journal article" date="2020" name="mSystems">
        <title>Defining Genomic and Predicted Metabolic Features of the Acetobacterium Genus.</title>
        <authorList>
            <person name="Ross D.E."/>
            <person name="Marshall C.W."/>
            <person name="Gulliver D."/>
            <person name="May H.D."/>
            <person name="Norman R.S."/>
        </authorList>
    </citation>
    <scope>NUCLEOTIDE SEQUENCE [LARGE SCALE GENOMIC DNA]</scope>
    <source>
        <strain evidence="2 3">DSM 9173</strain>
    </source>
</reference>
<feature type="compositionally biased region" description="Basic and acidic residues" evidence="1">
    <location>
        <begin position="78"/>
        <end position="87"/>
    </location>
</feature>
<feature type="compositionally biased region" description="Polar residues" evidence="1">
    <location>
        <begin position="1"/>
        <end position="16"/>
    </location>
</feature>
<protein>
    <recommendedName>
        <fullName evidence="4">FlxA-like protein</fullName>
    </recommendedName>
</protein>
<keyword evidence="3" id="KW-1185">Reference proteome</keyword>
<feature type="compositionally biased region" description="Basic and acidic residues" evidence="1">
    <location>
        <begin position="54"/>
        <end position="63"/>
    </location>
</feature>
<accession>A0ABR6WJQ5</accession>
<dbReference type="Pfam" id="PF14282">
    <property type="entry name" value="FlxA"/>
    <property type="match status" value="1"/>
</dbReference>
<dbReference type="RefSeq" id="WP_148603353.1">
    <property type="nucleotide sequence ID" value="NZ_RXYB01000007.1"/>
</dbReference>
<comment type="caution">
    <text evidence="2">The sequence shown here is derived from an EMBL/GenBank/DDBJ whole genome shotgun (WGS) entry which is preliminary data.</text>
</comment>
<name>A0ABR6WJQ5_9FIRM</name>
<feature type="compositionally biased region" description="Polar residues" evidence="1">
    <location>
        <begin position="103"/>
        <end position="113"/>
    </location>
</feature>
<evidence type="ECO:0000313" key="2">
    <source>
        <dbReference type="EMBL" id="MBC3796405.1"/>
    </source>
</evidence>